<dbReference type="PANTHER" id="PTHR31465:SF1">
    <property type="entry name" value="PROTEIN RTA1-RELATED"/>
    <property type="match status" value="1"/>
</dbReference>
<feature type="transmembrane region" description="Helical" evidence="5">
    <location>
        <begin position="256"/>
        <end position="274"/>
    </location>
</feature>
<accession>A0AAD7BGX9</accession>
<feature type="signal peptide" evidence="6">
    <location>
        <begin position="1"/>
        <end position="44"/>
    </location>
</feature>
<keyword evidence="2 5" id="KW-0812">Transmembrane</keyword>
<sequence length="333" mass="36949">MKFARCFSALVISVPPFATPTIPGDHHLSRAIFFLSLFFVSTRADDNTNSDPIAGYIPSNTPTAIALALYILSATIHWIHWFRYGRQRYMLTLTLGMTAMALGFAVRIGVHALPDSLGVYMVMDLVRPFACLSSPCAFLATDYILLARLASTFDEEVVEKTMFIRPSRIVRIFVWSDVATFLLQGGGGGLTASNNPDTANIGTKIVLTGLSLQLASFGLFAITLVIFGLRMQSKFPELWKSDLTDKSLVGGADWQVLFYTMCLTCIGTLIRSAFRIAEFAGGYRGTVATHEAYFYSLDSLPLWIVMSFYCVIWPPRFFHSHVRDKAAIPMTEV</sequence>
<feature type="chain" id="PRO_5042223373" evidence="6">
    <location>
        <begin position="45"/>
        <end position="333"/>
    </location>
</feature>
<keyword evidence="3 5" id="KW-1133">Transmembrane helix</keyword>
<evidence type="ECO:0000256" key="1">
    <source>
        <dbReference type="ARBA" id="ARBA00004141"/>
    </source>
</evidence>
<evidence type="ECO:0000313" key="7">
    <source>
        <dbReference type="EMBL" id="KAJ7620431.1"/>
    </source>
</evidence>
<proteinExistence type="predicted"/>
<evidence type="ECO:0000256" key="3">
    <source>
        <dbReference type="ARBA" id="ARBA00022989"/>
    </source>
</evidence>
<evidence type="ECO:0000313" key="8">
    <source>
        <dbReference type="Proteomes" id="UP001221142"/>
    </source>
</evidence>
<comment type="subcellular location">
    <subcellularLocation>
        <location evidence="1">Membrane</location>
        <topology evidence="1">Multi-pass membrane protein</topology>
    </subcellularLocation>
</comment>
<dbReference type="GO" id="GO:0016020">
    <property type="term" value="C:membrane"/>
    <property type="evidence" value="ECO:0007669"/>
    <property type="project" value="UniProtKB-SubCell"/>
</dbReference>
<feature type="transmembrane region" description="Helical" evidence="5">
    <location>
        <begin position="168"/>
        <end position="185"/>
    </location>
</feature>
<dbReference type="Proteomes" id="UP001221142">
    <property type="component" value="Unassembled WGS sequence"/>
</dbReference>
<keyword evidence="6" id="KW-0732">Signal</keyword>
<dbReference type="EMBL" id="JARKIF010000017">
    <property type="protein sequence ID" value="KAJ7620431.1"/>
    <property type="molecule type" value="Genomic_DNA"/>
</dbReference>
<dbReference type="PANTHER" id="PTHR31465">
    <property type="entry name" value="PROTEIN RTA1-RELATED"/>
    <property type="match status" value="1"/>
</dbReference>
<evidence type="ECO:0000256" key="4">
    <source>
        <dbReference type="ARBA" id="ARBA00023136"/>
    </source>
</evidence>
<gene>
    <name evidence="7" type="ORF">FB45DRAFT_930200</name>
</gene>
<dbReference type="AlphaFoldDB" id="A0AAD7BGX9"/>
<keyword evidence="4 5" id="KW-0472">Membrane</keyword>
<evidence type="ECO:0000256" key="6">
    <source>
        <dbReference type="SAM" id="SignalP"/>
    </source>
</evidence>
<reference evidence="7" key="1">
    <citation type="submission" date="2023-03" db="EMBL/GenBank/DDBJ databases">
        <title>Massive genome expansion in bonnet fungi (Mycena s.s.) driven by repeated elements and novel gene families across ecological guilds.</title>
        <authorList>
            <consortium name="Lawrence Berkeley National Laboratory"/>
            <person name="Harder C.B."/>
            <person name="Miyauchi S."/>
            <person name="Viragh M."/>
            <person name="Kuo A."/>
            <person name="Thoen E."/>
            <person name="Andreopoulos B."/>
            <person name="Lu D."/>
            <person name="Skrede I."/>
            <person name="Drula E."/>
            <person name="Henrissat B."/>
            <person name="Morin E."/>
            <person name="Kohler A."/>
            <person name="Barry K."/>
            <person name="LaButti K."/>
            <person name="Morin E."/>
            <person name="Salamov A."/>
            <person name="Lipzen A."/>
            <person name="Mereny Z."/>
            <person name="Hegedus B."/>
            <person name="Baldrian P."/>
            <person name="Stursova M."/>
            <person name="Weitz H."/>
            <person name="Taylor A."/>
            <person name="Grigoriev I.V."/>
            <person name="Nagy L.G."/>
            <person name="Martin F."/>
            <person name="Kauserud H."/>
        </authorList>
    </citation>
    <scope>NUCLEOTIDE SEQUENCE</scope>
    <source>
        <strain evidence="7">9284</strain>
    </source>
</reference>
<keyword evidence="8" id="KW-1185">Reference proteome</keyword>
<feature type="transmembrane region" description="Helical" evidence="5">
    <location>
        <begin position="64"/>
        <end position="82"/>
    </location>
</feature>
<dbReference type="InterPro" id="IPR007568">
    <property type="entry name" value="RTA1"/>
</dbReference>
<evidence type="ECO:0000256" key="5">
    <source>
        <dbReference type="SAM" id="Phobius"/>
    </source>
</evidence>
<comment type="caution">
    <text evidence="7">The sequence shown here is derived from an EMBL/GenBank/DDBJ whole genome shotgun (WGS) entry which is preliminary data.</text>
</comment>
<organism evidence="7 8">
    <name type="scientific">Roridomyces roridus</name>
    <dbReference type="NCBI Taxonomy" id="1738132"/>
    <lineage>
        <taxon>Eukaryota</taxon>
        <taxon>Fungi</taxon>
        <taxon>Dikarya</taxon>
        <taxon>Basidiomycota</taxon>
        <taxon>Agaricomycotina</taxon>
        <taxon>Agaricomycetes</taxon>
        <taxon>Agaricomycetidae</taxon>
        <taxon>Agaricales</taxon>
        <taxon>Marasmiineae</taxon>
        <taxon>Mycenaceae</taxon>
        <taxon>Roridomyces</taxon>
    </lineage>
</organism>
<feature type="transmembrane region" description="Helical" evidence="5">
    <location>
        <begin position="89"/>
        <end position="113"/>
    </location>
</feature>
<feature type="transmembrane region" description="Helical" evidence="5">
    <location>
        <begin position="294"/>
        <end position="313"/>
    </location>
</feature>
<evidence type="ECO:0000256" key="2">
    <source>
        <dbReference type="ARBA" id="ARBA00022692"/>
    </source>
</evidence>
<feature type="transmembrane region" description="Helical" evidence="5">
    <location>
        <begin position="125"/>
        <end position="147"/>
    </location>
</feature>
<feature type="transmembrane region" description="Helical" evidence="5">
    <location>
        <begin position="205"/>
        <end position="229"/>
    </location>
</feature>
<dbReference type="Pfam" id="PF04479">
    <property type="entry name" value="RTA1"/>
    <property type="match status" value="1"/>
</dbReference>
<protein>
    <submittedName>
        <fullName evidence="7">RTA1 like protein-domain-containing protein</fullName>
    </submittedName>
</protein>
<name>A0AAD7BGX9_9AGAR</name>